<gene>
    <name evidence="1" type="ORF">Lmac_0873</name>
</gene>
<reference evidence="1 2" key="1">
    <citation type="submission" date="2015-11" db="EMBL/GenBank/DDBJ databases">
        <title>Genomic analysis of 38 Legionella species identifies large and diverse effector repertoires.</title>
        <authorList>
            <person name="Burstein D."/>
            <person name="Amaro F."/>
            <person name="Zusman T."/>
            <person name="Lifshitz Z."/>
            <person name="Cohen O."/>
            <person name="Gilbert J.A."/>
            <person name="Pupko T."/>
            <person name="Shuman H.A."/>
            <person name="Segal G."/>
        </authorList>
    </citation>
    <scope>NUCLEOTIDE SEQUENCE [LARGE SCALE GENOMIC DNA]</scope>
    <source>
        <strain evidence="1 2">PX-1-G2-E2</strain>
    </source>
</reference>
<protein>
    <submittedName>
        <fullName evidence="1">Uncharacterized protein</fullName>
    </submittedName>
</protein>
<name>A0A0W0WBK6_9GAMM</name>
<dbReference type="RefSeq" id="WP_058451682.1">
    <property type="nucleotide sequence ID" value="NZ_CAAAIB010000015.1"/>
</dbReference>
<dbReference type="AlphaFoldDB" id="A0A0W0WBK6"/>
<dbReference type="STRING" id="466.Lmac_0873"/>
<evidence type="ECO:0000313" key="1">
    <source>
        <dbReference type="EMBL" id="KTD29698.1"/>
    </source>
</evidence>
<keyword evidence="2" id="KW-1185">Reference proteome</keyword>
<dbReference type="EMBL" id="LNYL01000022">
    <property type="protein sequence ID" value="KTD29698.1"/>
    <property type="molecule type" value="Genomic_DNA"/>
</dbReference>
<evidence type="ECO:0000313" key="2">
    <source>
        <dbReference type="Proteomes" id="UP000054908"/>
    </source>
</evidence>
<organism evidence="1 2">
    <name type="scientific">Legionella maceachernii</name>
    <dbReference type="NCBI Taxonomy" id="466"/>
    <lineage>
        <taxon>Bacteria</taxon>
        <taxon>Pseudomonadati</taxon>
        <taxon>Pseudomonadota</taxon>
        <taxon>Gammaproteobacteria</taxon>
        <taxon>Legionellales</taxon>
        <taxon>Legionellaceae</taxon>
        <taxon>Legionella</taxon>
    </lineage>
</organism>
<comment type="caution">
    <text evidence="1">The sequence shown here is derived from an EMBL/GenBank/DDBJ whole genome shotgun (WGS) entry which is preliminary data.</text>
</comment>
<proteinExistence type="predicted"/>
<accession>A0A0W0WBK6</accession>
<dbReference type="PATRIC" id="fig|466.6.peg.933"/>
<sequence>MNQQRTIVGALDYSIATLQNIKTTLMDLGHAQKELNWAVGGIIITLTSNLLRLCQDTFIEAAQTEEANAKQDMIKIQTKFNNFMERMINND</sequence>
<dbReference type="Proteomes" id="UP000054908">
    <property type="component" value="Unassembled WGS sequence"/>
</dbReference>